<evidence type="ECO:0008006" key="5">
    <source>
        <dbReference type="Google" id="ProtNLM"/>
    </source>
</evidence>
<dbReference type="PANTHER" id="PTHR11091">
    <property type="entry name" value="OXIDOREDUCTASE-RELATED"/>
    <property type="match status" value="1"/>
</dbReference>
<evidence type="ECO:0000256" key="1">
    <source>
        <dbReference type="ARBA" id="ARBA00006056"/>
    </source>
</evidence>
<dbReference type="InterPro" id="IPR043143">
    <property type="entry name" value="Mal/L-sulf/L-lact_DH-like_NADP"/>
</dbReference>
<dbReference type="InterPro" id="IPR036111">
    <property type="entry name" value="Mal/L-sulfo/L-lacto_DH-like_sf"/>
</dbReference>
<sequence length="269" mass="29502">MLMRLFLRGPIVPMSAVHRGTPRTLSAKGSCEKFSKGSPKYFPMPEIRRFLAEAMMKAGACEDHALQLADVLAEADYAGHYSHGLNRIEMYVRDAQTGKCDVNVKPCVLKDTVSTAWVEGNNGLGMVVGNFCMKLAIAKAKQTGVGWVVAKGSNHYGIASWYSTQALKKCMLAALGTNPLSLAAPALKRDSFILDMATSAVAVGKYAAVRTYVFNKLPIIRRADVFRREQRYQRVVSRQIQPKSPIVTKAGRELCASAVMCTPNNRQLV</sequence>
<organism evidence="3 4">
    <name type="scientific">Timema podura</name>
    <name type="common">Walking stick</name>
    <dbReference type="NCBI Taxonomy" id="61482"/>
    <lineage>
        <taxon>Eukaryota</taxon>
        <taxon>Metazoa</taxon>
        <taxon>Ecdysozoa</taxon>
        <taxon>Arthropoda</taxon>
        <taxon>Hexapoda</taxon>
        <taxon>Insecta</taxon>
        <taxon>Pterygota</taxon>
        <taxon>Neoptera</taxon>
        <taxon>Polyneoptera</taxon>
        <taxon>Phasmatodea</taxon>
        <taxon>Timematodea</taxon>
        <taxon>Timematoidea</taxon>
        <taxon>Timematidae</taxon>
        <taxon>Timema</taxon>
    </lineage>
</organism>
<dbReference type="EMBL" id="CAJPIN010021906">
    <property type="protein sequence ID" value="CAG2062724.1"/>
    <property type="molecule type" value="Genomic_DNA"/>
</dbReference>
<dbReference type="InterPro" id="IPR003767">
    <property type="entry name" value="Malate/L-lactate_DH-like"/>
</dbReference>
<evidence type="ECO:0000313" key="3">
    <source>
        <dbReference type="EMBL" id="CAG2062724.1"/>
    </source>
</evidence>
<comment type="caution">
    <text evidence="3">The sequence shown here is derived from an EMBL/GenBank/DDBJ whole genome shotgun (WGS) entry which is preliminary data.</text>
</comment>
<dbReference type="InterPro" id="IPR043144">
    <property type="entry name" value="Mal/L-sulf/L-lact_DH-like_ah"/>
</dbReference>
<name>A0ABN7P6P4_TIMPD</name>
<dbReference type="Pfam" id="PF02615">
    <property type="entry name" value="Ldh_2"/>
    <property type="match status" value="1"/>
</dbReference>
<dbReference type="SUPFAM" id="SSF89733">
    <property type="entry name" value="L-sulfolactate dehydrogenase-like"/>
    <property type="match status" value="1"/>
</dbReference>
<gene>
    <name evidence="3" type="ORF">TPAB3V08_LOCUS9674</name>
</gene>
<protein>
    <recommendedName>
        <fullName evidence="5">Malate dehydrogenase</fullName>
    </recommendedName>
</protein>
<proteinExistence type="inferred from homology"/>
<dbReference type="Gene3D" id="3.30.1370.60">
    <property type="entry name" value="Hypothetical oxidoreductase yiak, domain 2"/>
    <property type="match status" value="2"/>
</dbReference>
<comment type="similarity">
    <text evidence="1">Belongs to the LDH2/MDH2 oxidoreductase family.</text>
</comment>
<dbReference type="Proteomes" id="UP001153148">
    <property type="component" value="Unassembled WGS sequence"/>
</dbReference>
<reference evidence="3" key="1">
    <citation type="submission" date="2021-03" db="EMBL/GenBank/DDBJ databases">
        <authorList>
            <person name="Tran Van P."/>
        </authorList>
    </citation>
    <scope>NUCLEOTIDE SEQUENCE</scope>
</reference>
<dbReference type="Gene3D" id="1.10.1530.10">
    <property type="match status" value="1"/>
</dbReference>
<feature type="non-terminal residue" evidence="3">
    <location>
        <position position="269"/>
    </location>
</feature>
<accession>A0ABN7P6P4</accession>
<evidence type="ECO:0000313" key="4">
    <source>
        <dbReference type="Proteomes" id="UP001153148"/>
    </source>
</evidence>
<evidence type="ECO:0000256" key="2">
    <source>
        <dbReference type="ARBA" id="ARBA00023002"/>
    </source>
</evidence>
<dbReference type="PANTHER" id="PTHR11091:SF0">
    <property type="entry name" value="MALATE DEHYDROGENASE"/>
    <property type="match status" value="1"/>
</dbReference>
<keyword evidence="2" id="KW-0560">Oxidoreductase</keyword>
<keyword evidence="4" id="KW-1185">Reference proteome</keyword>